<feature type="transmembrane region" description="Helical" evidence="12">
    <location>
        <begin position="66"/>
        <end position="84"/>
    </location>
</feature>
<dbReference type="HAMAP" id="MF_02030">
    <property type="entry name" value="WecA_Gammaproteo"/>
    <property type="match status" value="1"/>
</dbReference>
<feature type="transmembrane region" description="Helical" evidence="12">
    <location>
        <begin position="208"/>
        <end position="227"/>
    </location>
</feature>
<feature type="transmembrane region" description="Helical" evidence="12">
    <location>
        <begin position="120"/>
        <end position="144"/>
    </location>
</feature>
<dbReference type="RefSeq" id="WP_175083404.1">
    <property type="nucleotide sequence ID" value="NZ_JAKUMG010000018.1"/>
</dbReference>
<keyword evidence="14" id="KW-1185">Reference proteome</keyword>
<evidence type="ECO:0000313" key="14">
    <source>
        <dbReference type="Proteomes" id="UP001156974"/>
    </source>
</evidence>
<feature type="transmembrane region" description="Helical" evidence="12">
    <location>
        <begin position="318"/>
        <end position="339"/>
    </location>
</feature>
<keyword evidence="8 12" id="KW-0448">Lipopolysaccharide biosynthesis</keyword>
<feature type="transmembrane region" description="Helical" evidence="12">
    <location>
        <begin position="6"/>
        <end position="22"/>
    </location>
</feature>
<evidence type="ECO:0000256" key="7">
    <source>
        <dbReference type="ARBA" id="ARBA00022842"/>
    </source>
</evidence>
<dbReference type="InterPro" id="IPR000715">
    <property type="entry name" value="Glycosyl_transferase_4"/>
</dbReference>
<keyword evidence="9 12" id="KW-1133">Transmembrane helix</keyword>
<keyword evidence="5 12" id="KW-0808">Transferase</keyword>
<evidence type="ECO:0000256" key="8">
    <source>
        <dbReference type="ARBA" id="ARBA00022985"/>
    </source>
</evidence>
<evidence type="ECO:0000256" key="2">
    <source>
        <dbReference type="ARBA" id="ARBA00022475"/>
    </source>
</evidence>
<evidence type="ECO:0000313" key="13">
    <source>
        <dbReference type="EMBL" id="MDI4671248.1"/>
    </source>
</evidence>
<dbReference type="InterPro" id="IPR018480">
    <property type="entry name" value="PNAcMuramoyl-5peptid_Trfase_CS"/>
</dbReference>
<name>A0ABT6U4Y9_9GAMM</name>
<comment type="subcellular location">
    <subcellularLocation>
        <location evidence="12">Cell inner membrane</location>
        <topology evidence="12">Multi-pass membrane protein</topology>
    </subcellularLocation>
    <subcellularLocation>
        <location evidence="1">Cell membrane</location>
        <topology evidence="1">Multi-pass membrane protein</topology>
    </subcellularLocation>
</comment>
<reference evidence="13 14" key="1">
    <citation type="submission" date="2022-02" db="EMBL/GenBank/DDBJ databases">
        <title>Genome analysis of Beneficial Microorganisms for Coral consortium from Pocillopora damicornis.</title>
        <authorList>
            <person name="Rosado P.M."/>
            <person name="Cardoso P.M."/>
            <person name="Rosado J.G."/>
            <person name="Schultz J."/>
            <person name="Rocha U."/>
            <person name="Costa T.K."/>
            <person name="Peixoto R.S."/>
        </authorList>
    </citation>
    <scope>NUCLEOTIDE SEQUENCE [LARGE SCALE GENOMIC DNA]</scope>
    <source>
        <strain evidence="13 14">BMC5</strain>
    </source>
</reference>
<evidence type="ECO:0000256" key="12">
    <source>
        <dbReference type="HAMAP-Rule" id="MF_02030"/>
    </source>
</evidence>
<proteinExistence type="inferred from homology"/>
<feature type="transmembrane region" description="Helical" evidence="12">
    <location>
        <begin position="156"/>
        <end position="173"/>
    </location>
</feature>
<comment type="similarity">
    <text evidence="12">Belongs to the glycosyltransferase 4 family. WecA subfamily.</text>
</comment>
<dbReference type="PROSITE" id="PS01348">
    <property type="entry name" value="MRAY_2"/>
    <property type="match status" value="1"/>
</dbReference>
<comment type="function">
    <text evidence="12">Catalyzes the transfer of the GlcNAc-1-phosphate moiety from UDP-GlcNAc onto the carrier lipid undecaprenyl phosphate (C55-P), yielding GlcNAc-pyrophosphoryl-undecaprenyl (GlcNAc-PP-C55).</text>
</comment>
<comment type="catalytic activity">
    <reaction evidence="12">
        <text>di-trans,octa-cis-undecaprenyl phosphate + UDP-N-acetyl-alpha-D-glucosamine = N-acetyl-alpha-D-glucosaminyl-di-trans,octa-cis-undecaprenyl diphosphate + UMP</text>
        <dbReference type="Rhea" id="RHEA:28090"/>
        <dbReference type="ChEBI" id="CHEBI:57705"/>
        <dbReference type="ChEBI" id="CHEBI:57865"/>
        <dbReference type="ChEBI" id="CHEBI:60392"/>
        <dbReference type="ChEBI" id="CHEBI:62959"/>
        <dbReference type="EC" id="2.7.8.33"/>
    </reaction>
</comment>
<evidence type="ECO:0000256" key="3">
    <source>
        <dbReference type="ARBA" id="ARBA00022519"/>
    </source>
</evidence>
<dbReference type="NCBIfam" id="TIGR02380">
    <property type="entry name" value="ECA_wecA"/>
    <property type="match status" value="1"/>
</dbReference>
<dbReference type="Proteomes" id="UP001156974">
    <property type="component" value="Unassembled WGS sequence"/>
</dbReference>
<feature type="transmembrane region" description="Helical" evidence="12">
    <location>
        <begin position="179"/>
        <end position="196"/>
    </location>
</feature>
<keyword evidence="6 12" id="KW-0812">Transmembrane</keyword>
<dbReference type="EMBL" id="JAKUMG010000018">
    <property type="protein sequence ID" value="MDI4671248.1"/>
    <property type="molecule type" value="Genomic_DNA"/>
</dbReference>
<evidence type="ECO:0000256" key="11">
    <source>
        <dbReference type="ARBA" id="ARBA00023211"/>
    </source>
</evidence>
<comment type="cofactor">
    <cofactor evidence="12">
        <name>Mn(2+)</name>
        <dbReference type="ChEBI" id="CHEBI:29035"/>
    </cofactor>
</comment>
<organism evidence="13 14">
    <name type="scientific">Pseudoalteromonas shioyasakiensis</name>
    <dbReference type="NCBI Taxonomy" id="1190813"/>
    <lineage>
        <taxon>Bacteria</taxon>
        <taxon>Pseudomonadati</taxon>
        <taxon>Pseudomonadota</taxon>
        <taxon>Gammaproteobacteria</taxon>
        <taxon>Alteromonadales</taxon>
        <taxon>Pseudoalteromonadaceae</taxon>
        <taxon>Pseudoalteromonas</taxon>
    </lineage>
</organism>
<feature type="transmembrane region" description="Helical" evidence="12">
    <location>
        <begin position="239"/>
        <end position="261"/>
    </location>
</feature>
<evidence type="ECO:0000256" key="6">
    <source>
        <dbReference type="ARBA" id="ARBA00022692"/>
    </source>
</evidence>
<evidence type="ECO:0000256" key="10">
    <source>
        <dbReference type="ARBA" id="ARBA00023136"/>
    </source>
</evidence>
<keyword evidence="11 12" id="KW-0464">Manganese</keyword>
<comment type="pathway">
    <text evidence="12">Bacterial outer membrane biogenesis; LPS O-antigen biosynthesis.</text>
</comment>
<protein>
    <recommendedName>
        <fullName evidence="12">Undecaprenyl-phosphate alpha-N-acetylglucosaminyl 1-phosphate transferase</fullName>
        <ecNumber evidence="12">2.7.8.33</ecNumber>
    </recommendedName>
    <alternativeName>
        <fullName evidence="12">UDP-GlcNAc:undecaprenyl-phosphate GlcNAc-1-phosphate transferase</fullName>
    </alternativeName>
    <alternativeName>
        <fullName evidence="12">Undecaprenyl-phosphate GlcNAc-1-phosphate transferase</fullName>
    </alternativeName>
</protein>
<comment type="cofactor">
    <cofactor evidence="12">
        <name>Mg(2+)</name>
        <dbReference type="ChEBI" id="CHEBI:18420"/>
    </cofactor>
</comment>
<evidence type="ECO:0000256" key="9">
    <source>
        <dbReference type="ARBA" id="ARBA00022989"/>
    </source>
</evidence>
<keyword evidence="4 12" id="KW-0328">Glycosyltransferase</keyword>
<evidence type="ECO:0000256" key="4">
    <source>
        <dbReference type="ARBA" id="ARBA00022676"/>
    </source>
</evidence>
<dbReference type="CDD" id="cd06853">
    <property type="entry name" value="GT_WecA_like"/>
    <property type="match status" value="1"/>
</dbReference>
<keyword evidence="3 12" id="KW-0997">Cell inner membrane</keyword>
<keyword evidence="10 12" id="KW-0472">Membrane</keyword>
<evidence type="ECO:0000256" key="1">
    <source>
        <dbReference type="ARBA" id="ARBA00004651"/>
    </source>
</evidence>
<feature type="transmembrane region" description="Helical" evidence="12">
    <location>
        <begin position="42"/>
        <end position="60"/>
    </location>
</feature>
<dbReference type="InterPro" id="IPR012750">
    <property type="entry name" value="ECA_WecA-rel"/>
</dbReference>
<feature type="transmembrane region" description="Helical" evidence="12">
    <location>
        <begin position="292"/>
        <end position="312"/>
    </location>
</feature>
<comment type="caution">
    <text evidence="13">The sequence shown here is derived from an EMBL/GenBank/DDBJ whole genome shotgun (WGS) entry which is preliminary data.</text>
</comment>
<evidence type="ECO:0000256" key="5">
    <source>
        <dbReference type="ARBA" id="ARBA00022679"/>
    </source>
</evidence>
<sequence length="357" mass="39309">MYYSIFVSLLSTYVSILLLNSLSNKLGLIDRPCSRKLHQGEVPLVGGISIFFGIAAAFIICSELQQISILFLISSAVIVFIGVLDDKYDLSVRSRIIGQLLVSSLLIFGLGDYISDLGNLFLLGNIDIGKFGITFTFIAILAAINAYNMIDGIDGLLGGLAIVSFTGIAFLGISSHHFSSYLSVIFITALIPFFLANLGISPFKKVKIFMGDAGSMLIGLAVIWALVYGSQVTAIGEPIFRPIFALYVVAIPLMDMIAIMFRRLSKGQSPFKPDRDHIHHIFMRSGFSSKQALAFIVSSALLILSIGIYGELNQIKELYLLLIIISLFVIYIFAIKHAWKVTKIFKGILKGIRQWKF</sequence>
<keyword evidence="2 12" id="KW-1003">Cell membrane</keyword>
<dbReference type="PANTHER" id="PTHR22926">
    <property type="entry name" value="PHOSPHO-N-ACETYLMURAMOYL-PENTAPEPTIDE-TRANSFERASE"/>
    <property type="match status" value="1"/>
</dbReference>
<feature type="transmembrane region" description="Helical" evidence="12">
    <location>
        <begin position="96"/>
        <end position="114"/>
    </location>
</feature>
<dbReference type="EC" id="2.7.8.33" evidence="12"/>
<gene>
    <name evidence="12 13" type="primary">wecA</name>
    <name evidence="13" type="ORF">MKZ47_19460</name>
</gene>
<accession>A0ABT6U4Y9</accession>
<keyword evidence="7 12" id="KW-0460">Magnesium</keyword>
<dbReference type="PANTHER" id="PTHR22926:SF3">
    <property type="entry name" value="UNDECAPRENYL-PHOSPHATE ALPHA-N-ACETYLGLUCOSAMINYL 1-PHOSPHATE TRANSFERASE"/>
    <property type="match status" value="1"/>
</dbReference>
<dbReference type="Pfam" id="PF00953">
    <property type="entry name" value="Glycos_transf_4"/>
    <property type="match status" value="1"/>
</dbReference>